<evidence type="ECO:0000313" key="2">
    <source>
        <dbReference type="EMBL" id="QTH64308.1"/>
    </source>
</evidence>
<sequence length="248" mass="28835">MKLRLALVLFVFSLFCPRAESLDQTLPLRIVTEHLAPFHYLNQEQKVVGLLSNRLLPILQNLEPGLKIELLPWSHAYELATRRPNTLLFSVIRTPERESKFVWLSRLLEVNTILIANSDSNVEPTDNLADLMQYNLGVKKNDAITDHLLKVGFEFDNNLMEIVQSESTITMLRRQRFDLIPTNVYILEDYCKKNDCELDEFKVIYTFDEIPQTFFLVINKDSDPVLIKLLRQELASFAPLTLNNRELE</sequence>
<dbReference type="Gene3D" id="3.40.190.10">
    <property type="entry name" value="Periplasmic binding protein-like II"/>
    <property type="match status" value="2"/>
</dbReference>
<protein>
    <submittedName>
        <fullName evidence="2">ABC transporter substrate-binding protein</fullName>
    </submittedName>
</protein>
<feature type="chain" id="PRO_5037402337" evidence="1">
    <location>
        <begin position="22"/>
        <end position="248"/>
    </location>
</feature>
<name>A0A975DCB0_9GAMM</name>
<gene>
    <name evidence="2" type="ORF">J1N51_02145</name>
</gene>
<evidence type="ECO:0000313" key="3">
    <source>
        <dbReference type="Proteomes" id="UP000682739"/>
    </source>
</evidence>
<keyword evidence="1" id="KW-0732">Signal</keyword>
<organism evidence="2 3">
    <name type="scientific">Psychrosphaera ytuae</name>
    <dbReference type="NCBI Taxonomy" id="2820710"/>
    <lineage>
        <taxon>Bacteria</taxon>
        <taxon>Pseudomonadati</taxon>
        <taxon>Pseudomonadota</taxon>
        <taxon>Gammaproteobacteria</taxon>
        <taxon>Alteromonadales</taxon>
        <taxon>Pseudoalteromonadaceae</taxon>
        <taxon>Psychrosphaera</taxon>
    </lineage>
</organism>
<proteinExistence type="predicted"/>
<dbReference type="PANTHER" id="PTHR38834:SF3">
    <property type="entry name" value="SOLUTE-BINDING PROTEIN FAMILY 3_N-TERMINAL DOMAIN-CONTAINING PROTEIN"/>
    <property type="match status" value="1"/>
</dbReference>
<dbReference type="AlphaFoldDB" id="A0A975DCB0"/>
<dbReference type="KEGG" id="psym:J1N51_02145"/>
<dbReference type="PANTHER" id="PTHR38834">
    <property type="entry name" value="PERIPLASMIC SUBSTRATE BINDING PROTEIN FAMILY 3"/>
    <property type="match status" value="1"/>
</dbReference>
<dbReference type="RefSeq" id="WP_208832363.1">
    <property type="nucleotide sequence ID" value="NZ_CP072110.1"/>
</dbReference>
<keyword evidence="3" id="KW-1185">Reference proteome</keyword>
<dbReference type="SUPFAM" id="SSF53850">
    <property type="entry name" value="Periplasmic binding protein-like II"/>
    <property type="match status" value="1"/>
</dbReference>
<dbReference type="EMBL" id="CP072110">
    <property type="protein sequence ID" value="QTH64308.1"/>
    <property type="molecule type" value="Genomic_DNA"/>
</dbReference>
<reference evidence="2" key="1">
    <citation type="submission" date="2021-03" db="EMBL/GenBank/DDBJ databases">
        <title>Description of Psychrosphaera ytuae sp. nov. isolated from deep sea sediment of South China Sea.</title>
        <authorList>
            <person name="Zhang J."/>
            <person name="Xu X.-D."/>
        </authorList>
    </citation>
    <scope>NUCLEOTIDE SEQUENCE</scope>
    <source>
        <strain evidence="2">MTZ26</strain>
    </source>
</reference>
<feature type="signal peptide" evidence="1">
    <location>
        <begin position="1"/>
        <end position="21"/>
    </location>
</feature>
<evidence type="ECO:0000256" key="1">
    <source>
        <dbReference type="SAM" id="SignalP"/>
    </source>
</evidence>
<accession>A0A975DCB0</accession>
<dbReference type="Proteomes" id="UP000682739">
    <property type="component" value="Chromosome"/>
</dbReference>